<dbReference type="STRING" id="7070.D6W9Y3"/>
<dbReference type="CDD" id="cd20380">
    <property type="entry name" value="Tudor_TDRD13-like"/>
    <property type="match status" value="1"/>
</dbReference>
<dbReference type="InterPro" id="IPR003323">
    <property type="entry name" value="OTU_dom"/>
</dbReference>
<dbReference type="EMBL" id="KQ971312">
    <property type="protein sequence ID" value="EEZ98091.1"/>
    <property type="molecule type" value="Genomic_DNA"/>
</dbReference>
<feature type="compositionally biased region" description="Polar residues" evidence="1">
    <location>
        <begin position="388"/>
        <end position="397"/>
    </location>
</feature>
<feature type="compositionally biased region" description="Basic residues" evidence="1">
    <location>
        <begin position="347"/>
        <end position="359"/>
    </location>
</feature>
<dbReference type="Gene3D" id="3.90.70.80">
    <property type="match status" value="1"/>
</dbReference>
<feature type="region of interest" description="Disordered" evidence="1">
    <location>
        <begin position="388"/>
        <end position="410"/>
    </location>
</feature>
<dbReference type="GO" id="GO:0016740">
    <property type="term" value="F:transferase activity"/>
    <property type="evidence" value="ECO:0007669"/>
    <property type="project" value="UniProtKB-KW"/>
</dbReference>
<dbReference type="OrthoDB" id="10017659at2759"/>
<dbReference type="KEGG" id="tca:103315119"/>
<dbReference type="PANTHER" id="PTHR12419">
    <property type="entry name" value="OTU DOMAIN CONTAINING PROTEIN"/>
    <property type="match status" value="1"/>
</dbReference>
<reference evidence="3 4" key="1">
    <citation type="journal article" date="2008" name="Nature">
        <title>The genome of the model beetle and pest Tribolium castaneum.</title>
        <authorList>
            <consortium name="Tribolium Genome Sequencing Consortium"/>
            <person name="Richards S."/>
            <person name="Gibbs R.A."/>
            <person name="Weinstock G.M."/>
            <person name="Brown S.J."/>
            <person name="Denell R."/>
            <person name="Beeman R.W."/>
            <person name="Gibbs R."/>
            <person name="Beeman R.W."/>
            <person name="Brown S.J."/>
            <person name="Bucher G."/>
            <person name="Friedrich M."/>
            <person name="Grimmelikhuijzen C.J."/>
            <person name="Klingler M."/>
            <person name="Lorenzen M."/>
            <person name="Richards S."/>
            <person name="Roth S."/>
            <person name="Schroder R."/>
            <person name="Tautz D."/>
            <person name="Zdobnov E.M."/>
            <person name="Muzny D."/>
            <person name="Gibbs R.A."/>
            <person name="Weinstock G.M."/>
            <person name="Attaway T."/>
            <person name="Bell S."/>
            <person name="Buhay C.J."/>
            <person name="Chandrabose M.N."/>
            <person name="Chavez D."/>
            <person name="Clerk-Blankenburg K.P."/>
            <person name="Cree A."/>
            <person name="Dao M."/>
            <person name="Davis C."/>
            <person name="Chacko J."/>
            <person name="Dinh H."/>
            <person name="Dugan-Rocha S."/>
            <person name="Fowler G."/>
            <person name="Garner T.T."/>
            <person name="Garnes J."/>
            <person name="Gnirke A."/>
            <person name="Hawes A."/>
            <person name="Hernandez J."/>
            <person name="Hines S."/>
            <person name="Holder M."/>
            <person name="Hume J."/>
            <person name="Jhangiani S.N."/>
            <person name="Joshi V."/>
            <person name="Khan Z.M."/>
            <person name="Jackson L."/>
            <person name="Kovar C."/>
            <person name="Kowis A."/>
            <person name="Lee S."/>
            <person name="Lewis L.R."/>
            <person name="Margolis J."/>
            <person name="Morgan M."/>
            <person name="Nazareth L.V."/>
            <person name="Nguyen N."/>
            <person name="Okwuonu G."/>
            <person name="Parker D."/>
            <person name="Richards S."/>
            <person name="Ruiz S.J."/>
            <person name="Santibanez J."/>
            <person name="Savard J."/>
            <person name="Scherer S.E."/>
            <person name="Schneider B."/>
            <person name="Sodergren E."/>
            <person name="Tautz D."/>
            <person name="Vattahil S."/>
            <person name="Villasana D."/>
            <person name="White C.S."/>
            <person name="Wright R."/>
            <person name="Park Y."/>
            <person name="Beeman R.W."/>
            <person name="Lord J."/>
            <person name="Oppert B."/>
            <person name="Lorenzen M."/>
            <person name="Brown S."/>
            <person name="Wang L."/>
            <person name="Savard J."/>
            <person name="Tautz D."/>
            <person name="Richards S."/>
            <person name="Weinstock G."/>
            <person name="Gibbs R.A."/>
            <person name="Liu Y."/>
            <person name="Worley K."/>
            <person name="Weinstock G."/>
            <person name="Elsik C.G."/>
            <person name="Reese J.T."/>
            <person name="Elhaik E."/>
            <person name="Landan G."/>
            <person name="Graur D."/>
            <person name="Arensburger P."/>
            <person name="Atkinson P."/>
            <person name="Beeman R.W."/>
            <person name="Beidler J."/>
            <person name="Brown S.J."/>
            <person name="Demuth J.P."/>
            <person name="Drury D.W."/>
            <person name="Du Y.Z."/>
            <person name="Fujiwara H."/>
            <person name="Lorenzen M."/>
            <person name="Maselli V."/>
            <person name="Osanai M."/>
            <person name="Park Y."/>
            <person name="Robertson H.M."/>
            <person name="Tu Z."/>
            <person name="Wang J.J."/>
            <person name="Wang S."/>
            <person name="Richards S."/>
            <person name="Song H."/>
            <person name="Zhang L."/>
            <person name="Sodergren E."/>
            <person name="Werner D."/>
            <person name="Stanke M."/>
            <person name="Morgenstern B."/>
            <person name="Solovyev V."/>
            <person name="Kosarev P."/>
            <person name="Brown G."/>
            <person name="Chen H.C."/>
            <person name="Ermolaeva O."/>
            <person name="Hlavina W."/>
            <person name="Kapustin Y."/>
            <person name="Kiryutin B."/>
            <person name="Kitts P."/>
            <person name="Maglott D."/>
            <person name="Pruitt K."/>
            <person name="Sapojnikov V."/>
            <person name="Souvorov A."/>
            <person name="Mackey A.J."/>
            <person name="Waterhouse R.M."/>
            <person name="Wyder S."/>
            <person name="Zdobnov E.M."/>
            <person name="Zdobnov E.M."/>
            <person name="Wyder S."/>
            <person name="Kriventseva E.V."/>
            <person name="Kadowaki T."/>
            <person name="Bork P."/>
            <person name="Aranda M."/>
            <person name="Bao R."/>
            <person name="Beermann A."/>
            <person name="Berns N."/>
            <person name="Bolognesi R."/>
            <person name="Bonneton F."/>
            <person name="Bopp D."/>
            <person name="Brown S.J."/>
            <person name="Bucher G."/>
            <person name="Butts T."/>
            <person name="Chaumot A."/>
            <person name="Denell R.E."/>
            <person name="Ferrier D.E."/>
            <person name="Friedrich M."/>
            <person name="Gordon C.M."/>
            <person name="Jindra M."/>
            <person name="Klingler M."/>
            <person name="Lan Q."/>
            <person name="Lattorff H.M."/>
            <person name="Laudet V."/>
            <person name="von Levetsow C."/>
            <person name="Liu Z."/>
            <person name="Lutz R."/>
            <person name="Lynch J.A."/>
            <person name="da Fonseca R.N."/>
            <person name="Posnien N."/>
            <person name="Reuter R."/>
            <person name="Roth S."/>
            <person name="Savard J."/>
            <person name="Schinko J.B."/>
            <person name="Schmitt C."/>
            <person name="Schoppmeier M."/>
            <person name="Schroder R."/>
            <person name="Shippy T.D."/>
            <person name="Simonnet F."/>
            <person name="Marques-Souza H."/>
            <person name="Tautz D."/>
            <person name="Tomoyasu Y."/>
            <person name="Trauner J."/>
            <person name="Van der Zee M."/>
            <person name="Vervoort M."/>
            <person name="Wittkopp N."/>
            <person name="Wimmer E.A."/>
            <person name="Yang X."/>
            <person name="Jones A.K."/>
            <person name="Sattelle D.B."/>
            <person name="Ebert P.R."/>
            <person name="Nelson D."/>
            <person name="Scott J.G."/>
            <person name="Beeman R.W."/>
            <person name="Muthukrishnan S."/>
            <person name="Kramer K.J."/>
            <person name="Arakane Y."/>
            <person name="Beeman R.W."/>
            <person name="Zhu Q."/>
            <person name="Hogenkamp D."/>
            <person name="Dixit R."/>
            <person name="Oppert B."/>
            <person name="Jiang H."/>
            <person name="Zou Z."/>
            <person name="Marshall J."/>
            <person name="Elpidina E."/>
            <person name="Vinokurov K."/>
            <person name="Oppert C."/>
            <person name="Zou Z."/>
            <person name="Evans J."/>
            <person name="Lu Z."/>
            <person name="Zhao P."/>
            <person name="Sumathipala N."/>
            <person name="Altincicek B."/>
            <person name="Vilcinskas A."/>
            <person name="Williams M."/>
            <person name="Hultmark D."/>
            <person name="Hetru C."/>
            <person name="Jiang H."/>
            <person name="Grimmelikhuijzen C.J."/>
            <person name="Hauser F."/>
            <person name="Cazzamali G."/>
            <person name="Williamson M."/>
            <person name="Park Y."/>
            <person name="Li B."/>
            <person name="Tanaka Y."/>
            <person name="Predel R."/>
            <person name="Neupert S."/>
            <person name="Schachtner J."/>
            <person name="Verleyen P."/>
            <person name="Raible F."/>
            <person name="Bork P."/>
            <person name="Friedrich M."/>
            <person name="Walden K.K."/>
            <person name="Robertson H.M."/>
            <person name="Angeli S."/>
            <person name="Foret S."/>
            <person name="Bucher G."/>
            <person name="Schuetz S."/>
            <person name="Maleszka R."/>
            <person name="Wimmer E.A."/>
            <person name="Beeman R.W."/>
            <person name="Lorenzen M."/>
            <person name="Tomoyasu Y."/>
            <person name="Miller S.C."/>
            <person name="Grossmann D."/>
            <person name="Bucher G."/>
        </authorList>
    </citation>
    <scope>NUCLEOTIDE SEQUENCE [LARGE SCALE GENOMIC DNA]</scope>
    <source>
        <strain evidence="3 4">Georgia GA2</strain>
    </source>
</reference>
<feature type="compositionally biased region" description="Polar residues" evidence="1">
    <location>
        <begin position="361"/>
        <end position="372"/>
    </location>
</feature>
<dbReference type="GO" id="GO:0004843">
    <property type="term" value="F:cysteine-type deubiquitinase activity"/>
    <property type="evidence" value="ECO:0000318"/>
    <property type="project" value="GO_Central"/>
</dbReference>
<feature type="region of interest" description="Disordered" evidence="1">
    <location>
        <begin position="347"/>
        <end position="372"/>
    </location>
</feature>
<evidence type="ECO:0000313" key="3">
    <source>
        <dbReference type="EMBL" id="EEZ98091.1"/>
    </source>
</evidence>
<evidence type="ECO:0000259" key="2">
    <source>
        <dbReference type="PROSITE" id="PS50802"/>
    </source>
</evidence>
<gene>
    <name evidence="3" type="primary">AUGUSTUS-3.0.2_00504</name>
    <name evidence="3" type="ORF">TcasGA2_TC000504</name>
</gene>
<sequence length="620" mass="71033">MSSSNKKKGKNPAAVDNWLDSIGLYRKNVAYDETCLFRAVSEQLFQCQIYHERVRKECIDYGRRHYYDFWHLLEDENEWYNHLDLLEKHMVVCGNIEIQLISHKYNRDVVVYDATHQSVLQVTRRGLDKTLMLCLMNEDHYDVVYEKEHIQNAGFCQSIVYGILYENVFDVPNVQNIVHGMLYEKEFVALSFADVSDNFESKLSLEKEGDKNTEVVVPPPVNIAPFPFKVAKALDPTIYRNIEYDSWTEVRRELRLGDWYYGDDNLILGTRCILNQDDQTYECYIQEIIKNENKCVVYVTKLAEKRTVNYTDLSPENDAKPWPLPYRFTKNQVATPSQAVTLETKLKLPKKRKDKRRVKSNSESQTQAVSSQQLAQDIEAFIGQPLQMQNNSGQNYNQAQSPPEISSSQSQHNLLVTPDIPSPMPKFSWETPWSTAAAASCEKFVWSQPATSPGMKPMVASAPTTPNVIPYHDSQYPFVYNYPVDSSFNSWNSSSVYSPPSQFPLEPDEDNENVDNFQEYAGNFEAQPAKEIPPLILPPPNPPVEIYSAVIPIPPGTPVIYTHTPEGPEMMVYTPPVDVQYVSPTPYFYSPTIPTTWYPLGINSQGFIFPTPVNQNLQNN</sequence>
<organism evidence="3 4">
    <name type="scientific">Tribolium castaneum</name>
    <name type="common">Red flour beetle</name>
    <dbReference type="NCBI Taxonomy" id="7070"/>
    <lineage>
        <taxon>Eukaryota</taxon>
        <taxon>Metazoa</taxon>
        <taxon>Ecdysozoa</taxon>
        <taxon>Arthropoda</taxon>
        <taxon>Hexapoda</taxon>
        <taxon>Insecta</taxon>
        <taxon>Pterygota</taxon>
        <taxon>Neoptera</taxon>
        <taxon>Endopterygota</taxon>
        <taxon>Coleoptera</taxon>
        <taxon>Polyphaga</taxon>
        <taxon>Cucujiformia</taxon>
        <taxon>Tenebrionidae</taxon>
        <taxon>Tenebrionidae incertae sedis</taxon>
        <taxon>Tribolium</taxon>
    </lineage>
</organism>
<dbReference type="InterPro" id="IPR049770">
    <property type="entry name" value="OTU_Tudor"/>
</dbReference>
<evidence type="ECO:0000256" key="1">
    <source>
        <dbReference type="SAM" id="MobiDB-lite"/>
    </source>
</evidence>
<dbReference type="Pfam" id="PF02338">
    <property type="entry name" value="OTU"/>
    <property type="match status" value="1"/>
</dbReference>
<dbReference type="InterPro" id="IPR050704">
    <property type="entry name" value="Peptidase_C85-like"/>
</dbReference>
<feature type="compositionally biased region" description="Low complexity" evidence="1">
    <location>
        <begin position="398"/>
        <end position="410"/>
    </location>
</feature>
<dbReference type="SUPFAM" id="SSF54001">
    <property type="entry name" value="Cysteine proteinases"/>
    <property type="match status" value="1"/>
</dbReference>
<dbReference type="PROSITE" id="PS50802">
    <property type="entry name" value="OTU"/>
    <property type="match status" value="1"/>
</dbReference>
<dbReference type="OMA" id="NEELWME"/>
<dbReference type="InterPro" id="IPR038765">
    <property type="entry name" value="Papain-like_cys_pep_sf"/>
</dbReference>
<dbReference type="CDD" id="cd22753">
    <property type="entry name" value="OTU_ALG13-like"/>
    <property type="match status" value="1"/>
</dbReference>
<keyword evidence="4" id="KW-1185">Reference proteome</keyword>
<protein>
    <submittedName>
        <fullName evidence="3">Bifunctional UDP-N-acetylglucosamine transferase and deubiquitinase ALG13-like Protein</fullName>
    </submittedName>
</protein>
<dbReference type="HOGENOM" id="CLU_441001_0_0_1"/>
<dbReference type="InterPro" id="IPR049769">
    <property type="entry name" value="OTU_OTU"/>
</dbReference>
<dbReference type="PANTHER" id="PTHR12419:SF10">
    <property type="entry name" value="DEUBIQUITINASE OTUD6B"/>
    <property type="match status" value="1"/>
</dbReference>
<feature type="domain" description="OTU" evidence="2">
    <location>
        <begin position="24"/>
        <end position="147"/>
    </location>
</feature>
<keyword evidence="3" id="KW-0808">Transferase</keyword>
<accession>D6W9Y3</accession>
<dbReference type="Proteomes" id="UP000007266">
    <property type="component" value="Linkage group 2"/>
</dbReference>
<name>D6W9Y3_TRICA</name>
<dbReference type="eggNOG" id="KOG2605">
    <property type="taxonomic scope" value="Eukaryota"/>
</dbReference>
<dbReference type="AlphaFoldDB" id="D6W9Y3"/>
<proteinExistence type="predicted"/>
<evidence type="ECO:0000313" key="4">
    <source>
        <dbReference type="Proteomes" id="UP000007266"/>
    </source>
</evidence>
<dbReference type="PhylomeDB" id="D6W9Y3"/>
<reference evidence="3 4" key="2">
    <citation type="journal article" date="2010" name="Nucleic Acids Res.">
        <title>BeetleBase in 2010: revisions to provide comprehensive genomic information for Tribolium castaneum.</title>
        <authorList>
            <person name="Kim H.S."/>
            <person name="Murphy T."/>
            <person name="Xia J."/>
            <person name="Caragea D."/>
            <person name="Park Y."/>
            <person name="Beeman R.W."/>
            <person name="Lorenzen M.D."/>
            <person name="Butcher S."/>
            <person name="Manak J.R."/>
            <person name="Brown S.J."/>
        </authorList>
    </citation>
    <scope>GENOME REANNOTATION</scope>
    <source>
        <strain evidence="3 4">Georgia GA2</strain>
    </source>
</reference>